<gene>
    <name evidence="1" type="ORF">GUJ93_ZPchr0010g8307</name>
</gene>
<organism evidence="1 2">
    <name type="scientific">Zizania palustris</name>
    <name type="common">Northern wild rice</name>
    <dbReference type="NCBI Taxonomy" id="103762"/>
    <lineage>
        <taxon>Eukaryota</taxon>
        <taxon>Viridiplantae</taxon>
        <taxon>Streptophyta</taxon>
        <taxon>Embryophyta</taxon>
        <taxon>Tracheophyta</taxon>
        <taxon>Spermatophyta</taxon>
        <taxon>Magnoliopsida</taxon>
        <taxon>Liliopsida</taxon>
        <taxon>Poales</taxon>
        <taxon>Poaceae</taxon>
        <taxon>BOP clade</taxon>
        <taxon>Oryzoideae</taxon>
        <taxon>Oryzeae</taxon>
        <taxon>Zizaniinae</taxon>
        <taxon>Zizania</taxon>
    </lineage>
</organism>
<reference evidence="1" key="1">
    <citation type="journal article" date="2021" name="bioRxiv">
        <title>Whole Genome Assembly and Annotation of Northern Wild Rice, Zizania palustris L., Supports a Whole Genome Duplication in the Zizania Genus.</title>
        <authorList>
            <person name="Haas M."/>
            <person name="Kono T."/>
            <person name="Macchietto M."/>
            <person name="Millas R."/>
            <person name="McGilp L."/>
            <person name="Shao M."/>
            <person name="Duquette J."/>
            <person name="Hirsch C.N."/>
            <person name="Kimball J."/>
        </authorList>
    </citation>
    <scope>NUCLEOTIDE SEQUENCE</scope>
    <source>
        <tissue evidence="1">Fresh leaf tissue</tissue>
    </source>
</reference>
<evidence type="ECO:0000313" key="1">
    <source>
        <dbReference type="EMBL" id="KAG8087690.1"/>
    </source>
</evidence>
<name>A0A8J5WBJ3_ZIZPA</name>
<comment type="caution">
    <text evidence="1">The sequence shown here is derived from an EMBL/GenBank/DDBJ whole genome shotgun (WGS) entry which is preliminary data.</text>
</comment>
<dbReference type="EMBL" id="JAAALK010000082">
    <property type="protein sequence ID" value="KAG8087690.1"/>
    <property type="molecule type" value="Genomic_DNA"/>
</dbReference>
<proteinExistence type="predicted"/>
<keyword evidence="2" id="KW-1185">Reference proteome</keyword>
<reference evidence="1" key="2">
    <citation type="submission" date="2021-02" db="EMBL/GenBank/DDBJ databases">
        <authorList>
            <person name="Kimball J.A."/>
            <person name="Haas M.W."/>
            <person name="Macchietto M."/>
            <person name="Kono T."/>
            <person name="Duquette J."/>
            <person name="Shao M."/>
        </authorList>
    </citation>
    <scope>NUCLEOTIDE SEQUENCE</scope>
    <source>
        <tissue evidence="1">Fresh leaf tissue</tissue>
    </source>
</reference>
<dbReference type="AlphaFoldDB" id="A0A8J5WBJ3"/>
<sequence length="90" mass="10377">MSHLKLATNSSARLQPCKGGVDFTLCVICSCHSSASPIITHWRGGEEELHWYTADYRSQFTCWLLQSVFITNTKFSVHFYIYTEKDQQIL</sequence>
<evidence type="ECO:0000313" key="2">
    <source>
        <dbReference type="Proteomes" id="UP000729402"/>
    </source>
</evidence>
<accession>A0A8J5WBJ3</accession>
<protein>
    <submittedName>
        <fullName evidence="1">Uncharacterized protein</fullName>
    </submittedName>
</protein>
<dbReference type="Proteomes" id="UP000729402">
    <property type="component" value="Unassembled WGS sequence"/>
</dbReference>